<accession>Q9UXB6</accession>
<feature type="transmembrane region" description="Helical" evidence="1">
    <location>
        <begin position="21"/>
        <end position="41"/>
    </location>
</feature>
<name>Q9UXB6_SACSO</name>
<protein>
    <submittedName>
        <fullName evidence="2">Uncharacterized protein ORF-c10_003</fullName>
    </submittedName>
</protein>
<dbReference type="EMBL" id="Y18930">
    <property type="protein sequence ID" value="CAB57576.1"/>
    <property type="molecule type" value="Genomic_DNA"/>
</dbReference>
<feature type="transmembrane region" description="Helical" evidence="1">
    <location>
        <begin position="64"/>
        <end position="81"/>
    </location>
</feature>
<keyword evidence="1" id="KW-1133">Transmembrane helix</keyword>
<proteinExistence type="predicted"/>
<gene>
    <name evidence="2" type="primary">ORF-c10_003</name>
</gene>
<keyword evidence="1" id="KW-0812">Transmembrane</keyword>
<organism evidence="2">
    <name type="scientific">Saccharolobus solfataricus</name>
    <name type="common">Sulfolobus solfataricus</name>
    <dbReference type="NCBI Taxonomy" id="2287"/>
    <lineage>
        <taxon>Archaea</taxon>
        <taxon>Thermoproteota</taxon>
        <taxon>Thermoprotei</taxon>
        <taxon>Sulfolobales</taxon>
        <taxon>Sulfolobaceae</taxon>
        <taxon>Saccharolobus</taxon>
    </lineage>
</organism>
<reference evidence="2" key="1">
    <citation type="journal article" date="2000" name="Genome">
        <title>Gene content and organization of a 281-kbp contig from the genome of the extremely thermophilic archaeon, Sulfolobus solfataricus P2.</title>
        <authorList>
            <person name="Charlebois R.L."/>
            <person name="Singh R.K."/>
            <person name="Chan-Weiher C.C.-Y."/>
            <person name="Allard G."/>
            <person name="Chow C."/>
            <person name="Confalonieri F."/>
            <person name="Curtis B."/>
            <person name="Duguet M."/>
            <person name="Erauso G."/>
            <person name="Faguy D."/>
            <person name="Gaasterland T."/>
            <person name="Garrett R.A."/>
            <person name="Gordon P."/>
            <person name="Jeffries A.C."/>
            <person name="Kozera C."/>
            <person name="Kushwaha N."/>
            <person name="Lafleur E."/>
            <person name="Medina N."/>
            <person name="Peng X."/>
            <person name="Penny S.L."/>
            <person name="She Q."/>
            <person name="St Jean A."/>
            <person name="van der Oost J."/>
            <person name="Young F."/>
            <person name="Zivanovic Y."/>
            <person name="Doolittle W.F."/>
            <person name="Ragan M.A."/>
            <person name="Sensen C.W."/>
        </authorList>
    </citation>
    <scope>NUCLEOTIDE SEQUENCE</scope>
    <source>
        <strain evidence="2">P2</strain>
    </source>
</reference>
<sequence length="207" mass="21996">MGPFGSAFNIALANSLSRSPFQIFGILYFCASIGLGTNFIAASNNASLMGACAANSSSLDLSEAVYASITFFILIPFFCAIGKLNPHLSFADPNITFPACGLIIHFSLNSGSPYISIKLLTCLIISNNLFNISWGLNFSSFTNLSTLFINRIGLTLSSKLCLNTVSVCVIIPSTASTTTIEPSKTLRLLVTLPLKSTCPGVSIRLMT</sequence>
<evidence type="ECO:0000313" key="2">
    <source>
        <dbReference type="EMBL" id="CAB57576.1"/>
    </source>
</evidence>
<dbReference type="AlphaFoldDB" id="Q9UXB6"/>
<evidence type="ECO:0000256" key="1">
    <source>
        <dbReference type="SAM" id="Phobius"/>
    </source>
</evidence>
<keyword evidence="1" id="KW-0472">Membrane</keyword>